<dbReference type="PANTHER" id="PTHR40279">
    <property type="entry name" value="PQQC-LIKE PROTEIN"/>
    <property type="match status" value="1"/>
</dbReference>
<dbReference type="PANTHER" id="PTHR40279:SF3">
    <property type="entry name" value="4-AMINOBENZOATE SYNTHASE"/>
    <property type="match status" value="1"/>
</dbReference>
<keyword evidence="1" id="KW-0560">Oxidoreductase</keyword>
<dbReference type="InterPro" id="IPR039068">
    <property type="entry name" value="PqqC-like"/>
</dbReference>
<protein>
    <recommendedName>
        <fullName evidence="2">Thiaminase-2/PQQC domain-containing protein</fullName>
    </recommendedName>
</protein>
<dbReference type="AlphaFoldDB" id="B5ARG8"/>
<name>B5ARG8_CHLPS</name>
<evidence type="ECO:0000259" key="2">
    <source>
        <dbReference type="Pfam" id="PF03070"/>
    </source>
</evidence>
<evidence type="ECO:0000313" key="3">
    <source>
        <dbReference type="EMBL" id="ACG60724.1"/>
    </source>
</evidence>
<accession>B5ARG8</accession>
<dbReference type="RefSeq" id="WP_014946335.1">
    <property type="nucleotide sequence ID" value="NZ_AP028988.1"/>
</dbReference>
<organism evidence="3">
    <name type="scientific">Chlamydia psittaci</name>
    <name type="common">Chlamydophila psittaci</name>
    <dbReference type="NCBI Taxonomy" id="83554"/>
    <lineage>
        <taxon>Bacteria</taxon>
        <taxon>Pseudomonadati</taxon>
        <taxon>Chlamydiota</taxon>
        <taxon>Chlamydiia</taxon>
        <taxon>Chlamydiales</taxon>
        <taxon>Chlamydiaceae</taxon>
        <taxon>Chlamydia/Chlamydophila group</taxon>
        <taxon>Chlamydia</taxon>
    </lineage>
</organism>
<dbReference type="InterPro" id="IPR016084">
    <property type="entry name" value="Haem_Oase-like_multi-hlx"/>
</dbReference>
<dbReference type="NCBIfam" id="TIGR04305">
    <property type="entry name" value="fol_rel_CADD"/>
    <property type="match status" value="1"/>
</dbReference>
<dbReference type="InterPro" id="IPR004305">
    <property type="entry name" value="Thiaminase-2/PQQC"/>
</dbReference>
<dbReference type="SUPFAM" id="SSF48613">
    <property type="entry name" value="Heme oxygenase-like"/>
    <property type="match status" value="1"/>
</dbReference>
<evidence type="ECO:0000256" key="1">
    <source>
        <dbReference type="ARBA" id="ARBA00023002"/>
    </source>
</evidence>
<proteinExistence type="predicted"/>
<dbReference type="Pfam" id="PF03070">
    <property type="entry name" value="TENA_THI-4"/>
    <property type="match status" value="1"/>
</dbReference>
<sequence>MKPCLDLLDKNINQKHMLNHTFYMKWSKGELTKDQLKAYAKDYYLHIKAFPRYISAIHSRCDNLEARKLLLENLIDEEAGNPNHIGLWKNFAYALGVTEEELENHVPSEAAQKKVDTFLRWCSGDSLSAGISALYTYESQIPAVAESKISGLKQYFGFTSPEGYEYFSVHKDVDVKHAREEKVLIETLLNNDCNKILQASREVCDALYEFLDGFLDEKDSCSTISPASSTTSDSQPSSCGCHCRH</sequence>
<feature type="domain" description="Thiaminase-2/PQQC" evidence="2">
    <location>
        <begin position="15"/>
        <end position="216"/>
    </location>
</feature>
<dbReference type="SMART" id="SM01236">
    <property type="entry name" value="Haem_oxygenase_2"/>
    <property type="match status" value="1"/>
</dbReference>
<dbReference type="Gene3D" id="1.20.910.10">
    <property type="entry name" value="Heme oxygenase-like"/>
    <property type="match status" value="1"/>
</dbReference>
<dbReference type="EMBL" id="EU871432">
    <property type="protein sequence ID" value="ACG60724.1"/>
    <property type="molecule type" value="Genomic_DNA"/>
</dbReference>
<reference evidence="3" key="1">
    <citation type="journal article" date="2009" name="Proc. Natl. Acad. Sci. U.S.A.">
        <title>Transformation and isolation of allelic exchange mutants of Chlamydia psittaci using recombinant DNA introduced by electroporation.</title>
        <authorList>
            <person name="Binet R."/>
            <person name="Maurelli A.T."/>
        </authorList>
    </citation>
    <scope>NUCLEOTIDE SEQUENCE</scope>
    <source>
        <strain evidence="3">Cal10</strain>
    </source>
</reference>
<dbReference type="GO" id="GO:0016491">
    <property type="term" value="F:oxidoreductase activity"/>
    <property type="evidence" value="ECO:0007669"/>
    <property type="project" value="UniProtKB-KW"/>
</dbReference>
<dbReference type="InterPro" id="IPR027572">
    <property type="entry name" value="Fol-rel_CADD"/>
</dbReference>